<evidence type="ECO:0000256" key="1">
    <source>
        <dbReference type="SAM" id="MobiDB-lite"/>
    </source>
</evidence>
<dbReference type="Proteomes" id="UP001305414">
    <property type="component" value="Unassembled WGS sequence"/>
</dbReference>
<gene>
    <name evidence="2" type="ORF">RRF57_005716</name>
</gene>
<accession>A0AAN7UP17</accession>
<feature type="compositionally biased region" description="Low complexity" evidence="1">
    <location>
        <begin position="16"/>
        <end position="33"/>
    </location>
</feature>
<protein>
    <submittedName>
        <fullName evidence="2">Uncharacterized protein</fullName>
    </submittedName>
</protein>
<name>A0AAN7UP17_9PEZI</name>
<dbReference type="EMBL" id="JAWHQM010000013">
    <property type="protein sequence ID" value="KAK5630001.1"/>
    <property type="molecule type" value="Genomic_DNA"/>
</dbReference>
<proteinExistence type="predicted"/>
<feature type="compositionally biased region" description="Low complexity" evidence="1">
    <location>
        <begin position="49"/>
        <end position="90"/>
    </location>
</feature>
<evidence type="ECO:0000313" key="2">
    <source>
        <dbReference type="EMBL" id="KAK5630001.1"/>
    </source>
</evidence>
<dbReference type="AlphaFoldDB" id="A0AAN7UP17"/>
<sequence>MSHLTLRRSETPPGPQVQQQQQQAADQPIQDSPTIGRAAPDSPSDDFELLASSSSPLPATATTNPAPATATSATTASTPSFSFPFTRTAK</sequence>
<evidence type="ECO:0000313" key="3">
    <source>
        <dbReference type="Proteomes" id="UP001305414"/>
    </source>
</evidence>
<comment type="caution">
    <text evidence="2">The sequence shown here is derived from an EMBL/GenBank/DDBJ whole genome shotgun (WGS) entry which is preliminary data.</text>
</comment>
<reference evidence="2 3" key="1">
    <citation type="submission" date="2023-10" db="EMBL/GenBank/DDBJ databases">
        <title>Draft genome sequence of Xylaria bambusicola isolate GMP-LS, the root and basal stem rot pathogen of sugarcane in Indonesia.</title>
        <authorList>
            <person name="Selvaraj P."/>
            <person name="Muralishankar V."/>
            <person name="Muruganantham S."/>
            <person name="Sp S."/>
            <person name="Haryani S."/>
            <person name="Lau K.J.X."/>
            <person name="Naqvi N.I."/>
        </authorList>
    </citation>
    <scope>NUCLEOTIDE SEQUENCE [LARGE SCALE GENOMIC DNA]</scope>
    <source>
        <strain evidence="2">GMP-LS</strain>
    </source>
</reference>
<organism evidence="2 3">
    <name type="scientific">Xylaria bambusicola</name>
    <dbReference type="NCBI Taxonomy" id="326684"/>
    <lineage>
        <taxon>Eukaryota</taxon>
        <taxon>Fungi</taxon>
        <taxon>Dikarya</taxon>
        <taxon>Ascomycota</taxon>
        <taxon>Pezizomycotina</taxon>
        <taxon>Sordariomycetes</taxon>
        <taxon>Xylariomycetidae</taxon>
        <taxon>Xylariales</taxon>
        <taxon>Xylariaceae</taxon>
        <taxon>Xylaria</taxon>
    </lineage>
</organism>
<feature type="region of interest" description="Disordered" evidence="1">
    <location>
        <begin position="1"/>
        <end position="90"/>
    </location>
</feature>
<keyword evidence="3" id="KW-1185">Reference proteome</keyword>